<feature type="compositionally biased region" description="Basic and acidic residues" evidence="1">
    <location>
        <begin position="72"/>
        <end position="81"/>
    </location>
</feature>
<protein>
    <recommendedName>
        <fullName evidence="2">RING-type domain-containing protein</fullName>
    </recommendedName>
</protein>
<dbReference type="InterPro" id="IPR013083">
    <property type="entry name" value="Znf_RING/FYVE/PHD"/>
</dbReference>
<dbReference type="PANTHER" id="PTHR22996">
    <property type="entry name" value="MAHOGUNIN"/>
    <property type="match status" value="1"/>
</dbReference>
<feature type="domain" description="RING-type" evidence="2">
    <location>
        <begin position="458"/>
        <end position="549"/>
    </location>
</feature>
<evidence type="ECO:0000313" key="3">
    <source>
        <dbReference type="EMBL" id="RSH88150.1"/>
    </source>
</evidence>
<evidence type="ECO:0000256" key="1">
    <source>
        <dbReference type="SAM" id="MobiDB-lite"/>
    </source>
</evidence>
<dbReference type="InterPro" id="IPR045194">
    <property type="entry name" value="MGRN1/RNF157-like"/>
</dbReference>
<name>A0A427YAG5_9TREE</name>
<comment type="caution">
    <text evidence="3">The sequence shown here is derived from an EMBL/GenBank/DDBJ whole genome shotgun (WGS) entry which is preliminary data.</text>
</comment>
<feature type="region of interest" description="Disordered" evidence="1">
    <location>
        <begin position="686"/>
        <end position="729"/>
    </location>
</feature>
<dbReference type="GeneID" id="39585220"/>
<keyword evidence="4" id="KW-1185">Reference proteome</keyword>
<dbReference type="OrthoDB" id="1711136at2759"/>
<dbReference type="RefSeq" id="XP_028480358.1">
    <property type="nucleotide sequence ID" value="XM_028616501.1"/>
</dbReference>
<organism evidence="3 4">
    <name type="scientific">Apiotrichum porosum</name>
    <dbReference type="NCBI Taxonomy" id="105984"/>
    <lineage>
        <taxon>Eukaryota</taxon>
        <taxon>Fungi</taxon>
        <taxon>Dikarya</taxon>
        <taxon>Basidiomycota</taxon>
        <taxon>Agaricomycotina</taxon>
        <taxon>Tremellomycetes</taxon>
        <taxon>Trichosporonales</taxon>
        <taxon>Trichosporonaceae</taxon>
        <taxon>Apiotrichum</taxon>
    </lineage>
</organism>
<dbReference type="GO" id="GO:0061630">
    <property type="term" value="F:ubiquitin protein ligase activity"/>
    <property type="evidence" value="ECO:0007669"/>
    <property type="project" value="UniProtKB-EC"/>
</dbReference>
<dbReference type="STRING" id="105984.A0A427YAG5"/>
<feature type="compositionally biased region" description="Low complexity" evidence="1">
    <location>
        <begin position="576"/>
        <end position="589"/>
    </location>
</feature>
<dbReference type="GO" id="GO:0005737">
    <property type="term" value="C:cytoplasm"/>
    <property type="evidence" value="ECO:0007669"/>
    <property type="project" value="TreeGrafter"/>
</dbReference>
<proteinExistence type="predicted"/>
<feature type="compositionally biased region" description="Low complexity" evidence="1">
    <location>
        <begin position="686"/>
        <end position="696"/>
    </location>
</feature>
<sequence length="729" mass="77436">MGSAALGMGAWSGYDNLGRSRTRSMSLLVPPRLGGMYYPTIQQTVVVDGALNGLAGFTGIGAGVGGAAGNEDTQKTRRRETIFGPDVGDDDQPGWTSPDEGNKVSVDVVKRWVERAKGEEGFHATTTLQALVNLKRPTLLLQPLDDHHHHHEADVSAASAVASSPRSSVIHPAPLHLLKFSYDAMTPQVQITLSLHPSPSASGEHIGEPQVLYTGTHPGGFNQAFALPTDAALDLSAAIAPLPTLETTNEGKESEDSKTGDDDEAHRASQSEDTTRSSIDRTHAAATTPDLAAIPELPNPDFAEPSRRRFGLFGRRQRENDVEAQIEMTQQQQQQQAPATPPVESEEEKPAEPEHGMRLLIRIEALGDDGPLRRRNAQLTHMLVSGTWVADSHASTTGSISGAAGKRVWVVKVVRREAQIGAHSFLLKEIYGLSSSSTGADTTYPPTSDPYASAPNECIVCLTSPRDVVLLPCRHLVVCRECAVGMVEFGAGGRVARRDDETAADAGTGAAVTGGGIVPMAAPPAPAAPTLTQPSRRKKKAKGWYCPVCRQPYTSLLRLVLPPSKEATSTVSRPASIRSVRTTRSTRSIAPTLPDGAEAMLARLPPQGHAHGDDDEDDGEEDNVVEVEHIHGDGHIHGDDDAADTFVPAHVVPADQRPQFVVAEHTINPPPRAVVAGSVPAQYAEAAPALESESASQPQSNPVPEVANVAINETPATQGEQKRLPEGTV</sequence>
<dbReference type="SMART" id="SM00184">
    <property type="entry name" value="RING"/>
    <property type="match status" value="1"/>
</dbReference>
<dbReference type="SUPFAM" id="SSF57850">
    <property type="entry name" value="RING/U-box"/>
    <property type="match status" value="1"/>
</dbReference>
<reference evidence="3 4" key="1">
    <citation type="submission" date="2018-11" db="EMBL/GenBank/DDBJ databases">
        <title>Genome sequence of Apiotrichum porosum DSM 27194.</title>
        <authorList>
            <person name="Aliyu H."/>
            <person name="Gorte O."/>
            <person name="Ochsenreither K."/>
        </authorList>
    </citation>
    <scope>NUCLEOTIDE SEQUENCE [LARGE SCALE GENOMIC DNA]</scope>
    <source>
        <strain evidence="3 4">DSM 27194</strain>
    </source>
</reference>
<feature type="region of interest" description="Disordered" evidence="1">
    <location>
        <begin position="243"/>
        <end position="306"/>
    </location>
</feature>
<dbReference type="InterPro" id="IPR001841">
    <property type="entry name" value="Znf_RING"/>
</dbReference>
<dbReference type="Gene3D" id="3.30.40.10">
    <property type="entry name" value="Zinc/RING finger domain, C3HC4 (zinc finger)"/>
    <property type="match status" value="1"/>
</dbReference>
<dbReference type="GO" id="GO:0008270">
    <property type="term" value="F:zinc ion binding"/>
    <property type="evidence" value="ECO:0007669"/>
    <property type="project" value="UniProtKB-KW"/>
</dbReference>
<evidence type="ECO:0000313" key="4">
    <source>
        <dbReference type="Proteomes" id="UP000279236"/>
    </source>
</evidence>
<feature type="region of interest" description="Disordered" evidence="1">
    <location>
        <begin position="323"/>
        <end position="355"/>
    </location>
</feature>
<accession>A0A427YAG5</accession>
<dbReference type="PANTHER" id="PTHR22996:SF0">
    <property type="entry name" value="RE60872P-RELATED"/>
    <property type="match status" value="1"/>
</dbReference>
<gene>
    <name evidence="3" type="ORF">EHS24_000677</name>
</gene>
<dbReference type="GO" id="GO:0016567">
    <property type="term" value="P:protein ubiquitination"/>
    <property type="evidence" value="ECO:0007669"/>
    <property type="project" value="TreeGrafter"/>
</dbReference>
<feature type="region of interest" description="Disordered" evidence="1">
    <location>
        <begin position="67"/>
        <end position="101"/>
    </location>
</feature>
<feature type="compositionally biased region" description="Basic and acidic residues" evidence="1">
    <location>
        <begin position="720"/>
        <end position="729"/>
    </location>
</feature>
<dbReference type="Pfam" id="PF13920">
    <property type="entry name" value="zf-C3HC4_3"/>
    <property type="match status" value="1"/>
</dbReference>
<dbReference type="Proteomes" id="UP000279236">
    <property type="component" value="Unassembled WGS sequence"/>
</dbReference>
<evidence type="ECO:0000259" key="2">
    <source>
        <dbReference type="SMART" id="SM00184"/>
    </source>
</evidence>
<dbReference type="AlphaFoldDB" id="A0A427YAG5"/>
<feature type="compositionally biased region" description="Basic and acidic residues" evidence="1">
    <location>
        <begin position="249"/>
        <end position="283"/>
    </location>
</feature>
<feature type="region of interest" description="Disordered" evidence="1">
    <location>
        <begin position="570"/>
        <end position="591"/>
    </location>
</feature>
<dbReference type="EMBL" id="RSCE01000001">
    <property type="protein sequence ID" value="RSH88150.1"/>
    <property type="molecule type" value="Genomic_DNA"/>
</dbReference>